<evidence type="ECO:0000313" key="2">
    <source>
        <dbReference type="Proteomes" id="UP000005459"/>
    </source>
</evidence>
<sequence>MSNTPDEASRGGLVLYEAPDGAVRVEVRLHGDTVWLTQAQMAELFGRERSVVTKHVQNVFREGELEQDGNVQILHIAGSDKPVGFYSLDVVISVGYRVKSPRGTQFRIWATRVLRDHLVQGYSVNQARLRDLGQAVRLIADTAQRRDLAADEAQALLAIVGDYNRALSLLDDYDHQRVSTPGRHTAAPYVLHEEKDILVRILMHLLVGGD</sequence>
<dbReference type="eggNOG" id="COG3943">
    <property type="taxonomic scope" value="Bacteria"/>
</dbReference>
<dbReference type="RefSeq" id="WP_007192188.1">
    <property type="nucleotide sequence ID" value="NZ_AFWV01000004.1"/>
</dbReference>
<dbReference type="PANTHER" id="PTHR35810">
    <property type="entry name" value="CYTOPLASMIC PROTEIN-RELATED"/>
    <property type="match status" value="1"/>
</dbReference>
<dbReference type="STRING" id="768671.ThimaDRAFT_1311"/>
<protein>
    <submittedName>
        <fullName evidence="1">Filamentation induced by cAMP protein Fic</fullName>
    </submittedName>
</protein>
<proteinExistence type="predicted"/>
<keyword evidence="2" id="KW-1185">Reference proteome</keyword>
<dbReference type="AlphaFoldDB" id="F9U8Q9"/>
<dbReference type="PANTHER" id="PTHR35810:SF1">
    <property type="entry name" value="CYTOPLASMIC PROTEIN"/>
    <property type="match status" value="1"/>
</dbReference>
<accession>F9U8Q9</accession>
<dbReference type="PATRIC" id="fig|768671.3.peg.1403"/>
<evidence type="ECO:0000313" key="1">
    <source>
        <dbReference type="EMBL" id="EGV19167.1"/>
    </source>
</evidence>
<dbReference type="Proteomes" id="UP000005459">
    <property type="component" value="Unassembled WGS sequence"/>
</dbReference>
<dbReference type="EMBL" id="AFWV01000004">
    <property type="protein sequence ID" value="EGV19167.1"/>
    <property type="molecule type" value="Genomic_DNA"/>
</dbReference>
<dbReference type="InterPro" id="IPR011204">
    <property type="entry name" value="Virulence_RhuM-like"/>
</dbReference>
<name>F9U8Q9_9GAMM</name>
<organism evidence="1 2">
    <name type="scientific">Thiocapsa marina 5811</name>
    <dbReference type="NCBI Taxonomy" id="768671"/>
    <lineage>
        <taxon>Bacteria</taxon>
        <taxon>Pseudomonadati</taxon>
        <taxon>Pseudomonadota</taxon>
        <taxon>Gammaproteobacteria</taxon>
        <taxon>Chromatiales</taxon>
        <taxon>Chromatiaceae</taxon>
        <taxon>Thiocapsa</taxon>
    </lineage>
</organism>
<reference evidence="1 2" key="1">
    <citation type="submission" date="2011-06" db="EMBL/GenBank/DDBJ databases">
        <title>The draft genome of Thiocapsa marina 5811.</title>
        <authorList>
            <consortium name="US DOE Joint Genome Institute (JGI-PGF)"/>
            <person name="Lucas S."/>
            <person name="Han J."/>
            <person name="Cheng J.-F."/>
            <person name="Goodwin L."/>
            <person name="Pitluck S."/>
            <person name="Peters L."/>
            <person name="Land M.L."/>
            <person name="Hauser L."/>
            <person name="Vogl K."/>
            <person name="Liu Z."/>
            <person name="Imhoff J."/>
            <person name="Thiel V."/>
            <person name="Frigaard N.-U."/>
            <person name="Bryant D."/>
            <person name="Woyke T.J."/>
        </authorList>
    </citation>
    <scope>NUCLEOTIDE SEQUENCE [LARGE SCALE GENOMIC DNA]</scope>
    <source>
        <strain evidence="1 2">5811</strain>
    </source>
</reference>
<dbReference type="Pfam" id="PF13310">
    <property type="entry name" value="Virulence_RhuM"/>
    <property type="match status" value="1"/>
</dbReference>
<gene>
    <name evidence="1" type="ORF">ThimaDRAFT_1311</name>
</gene>